<dbReference type="NCBIfam" id="NF038232">
    <property type="entry name" value="STM3845_fam"/>
    <property type="match status" value="1"/>
</dbReference>
<sequence>MRKIINDNSATGFRLQKFGEALRTTPPKLARTNQLIFLCGANKSFGEVSMRRSAVKKFISSLSKNYTVLYAEGIFNELRKFENQKNALDLEHWISEIADKVVIILESESAFCELGAFSHRELRHKLVVINNSAFENSQSFINTGPIAAIKEAKAPVIWYPMNRDGIKTQDGIGATFSDLKSAISALPPDRTPIEFKTLSELSANKISLYFLHDIVVLCSPVTHEEIILILKKIFDHSNLDTVKNLLGVLREAKLIRTKKIDGKWLYAPTSVEMFLTYQYNVHALMAAFRSHHVRFNRDRFSEEQSTIE</sequence>
<dbReference type="EMBL" id="CP054569">
    <property type="protein sequence ID" value="QKQ51003.1"/>
    <property type="molecule type" value="Genomic_DNA"/>
</dbReference>
<dbReference type="InterPro" id="IPR049725">
    <property type="entry name" value="STM3845-like"/>
</dbReference>
<evidence type="ECO:0000313" key="2">
    <source>
        <dbReference type="Proteomes" id="UP000509782"/>
    </source>
</evidence>
<dbReference type="AlphaFoldDB" id="A0A6J5HTD6"/>
<proteinExistence type="predicted"/>
<evidence type="ECO:0000313" key="1">
    <source>
        <dbReference type="EMBL" id="QKQ51003.1"/>
    </source>
</evidence>
<dbReference type="RefSeq" id="WP_174717396.1">
    <property type="nucleotide sequence ID" value="NZ_CADIKP010000019.1"/>
</dbReference>
<dbReference type="Proteomes" id="UP000509782">
    <property type="component" value="Chromosome"/>
</dbReference>
<reference evidence="1 2" key="1">
    <citation type="submission" date="2020-05" db="EMBL/GenBank/DDBJ databases">
        <title>FDA dAtabase for Regulatory Grade micrObial Sequences (FDA-ARGOS): Supporting development and validation of Infectious Disease Dx tests.</title>
        <authorList>
            <person name="Sproer C."/>
            <person name="Gronow S."/>
            <person name="Severitt S."/>
            <person name="Schroder I."/>
            <person name="Tallon L."/>
            <person name="Sadzewicz L."/>
            <person name="Zhao X."/>
            <person name="Vavikolanu K."/>
            <person name="Mehta A."/>
            <person name="Aluvathingal J."/>
            <person name="Nadendla S."/>
            <person name="Myers T."/>
            <person name="Yan Y."/>
            <person name="Sichtig H."/>
        </authorList>
    </citation>
    <scope>NUCLEOTIDE SEQUENCE [LARGE SCALE GENOMIC DNA]</scope>
    <source>
        <strain evidence="1 2">FDAARGOS_787</strain>
    </source>
</reference>
<accession>A0A6J5HTD6</accession>
<organism evidence="1 2">
    <name type="scientific">Achromobacter denitrificans</name>
    <name type="common">Alcaligenes denitrificans</name>
    <dbReference type="NCBI Taxonomy" id="32002"/>
    <lineage>
        <taxon>Bacteria</taxon>
        <taxon>Pseudomonadati</taxon>
        <taxon>Pseudomonadota</taxon>
        <taxon>Betaproteobacteria</taxon>
        <taxon>Burkholderiales</taxon>
        <taxon>Alcaligenaceae</taxon>
        <taxon>Achromobacter</taxon>
    </lineage>
</organism>
<name>A0A6J5HTD6_ACHDE</name>
<gene>
    <name evidence="1" type="ORF">FOC81_31485</name>
</gene>
<protein>
    <submittedName>
        <fullName evidence="1">Uncharacterized protein</fullName>
    </submittedName>
</protein>